<protein>
    <submittedName>
        <fullName evidence="3">Ig-like domain-containing protein</fullName>
    </submittedName>
</protein>
<name>A0ABV7ZEB7_9DEIO</name>
<comment type="caution">
    <text evidence="3">The sequence shown here is derived from an EMBL/GenBank/DDBJ whole genome shotgun (WGS) entry which is preliminary data.</text>
</comment>
<proteinExistence type="predicted"/>
<dbReference type="EMBL" id="JBHRZG010000024">
    <property type="protein sequence ID" value="MFC3834451.1"/>
    <property type="molecule type" value="Genomic_DNA"/>
</dbReference>
<reference evidence="4" key="1">
    <citation type="journal article" date="2019" name="Int. J. Syst. Evol. Microbiol.">
        <title>The Global Catalogue of Microorganisms (GCM) 10K type strain sequencing project: providing services to taxonomists for standard genome sequencing and annotation.</title>
        <authorList>
            <consortium name="The Broad Institute Genomics Platform"/>
            <consortium name="The Broad Institute Genome Sequencing Center for Infectious Disease"/>
            <person name="Wu L."/>
            <person name="Ma J."/>
        </authorList>
    </citation>
    <scope>NUCLEOTIDE SEQUENCE [LARGE SCALE GENOMIC DNA]</scope>
    <source>
        <strain evidence="4">CCTCC AB 2017081</strain>
    </source>
</reference>
<keyword evidence="1" id="KW-0732">Signal</keyword>
<dbReference type="PROSITE" id="PS51257">
    <property type="entry name" value="PROKAR_LIPOPROTEIN"/>
    <property type="match status" value="1"/>
</dbReference>
<dbReference type="PANTHER" id="PTHR23019">
    <property type="entry name" value="NUCLEAR PORE MEMBRANE GLYCOPROTEIN GP210-RELATED"/>
    <property type="match status" value="1"/>
</dbReference>
<dbReference type="InterPro" id="IPR013783">
    <property type="entry name" value="Ig-like_fold"/>
</dbReference>
<sequence>MLKTVQPVKTYVVATLAALALAACNPPAPSNAVTKVTVNPSSVALVPQATQTFTVTVSGSGTFTKDVTWESSAPNVASVDPQSGVVTARVNGEATITATSVFDPSQSGTAAVTVAPPNTVTGVTVTPATATLKAGQTTALTATVQGTGTFAQTVTWKSSNTAAVTVSPSGVVTAVAPGGASITATSTVDPSKSGSAVITVPAPPSSGVMSVVNVNGGPFPSQLSFSRVDNKVDPTTGAVTPLPMPSPSEHNESRVRITNTGGESLQVSAAVTANFSVPYDAAPVTIAPGASKEITIRFIGQGSRIRTGTLTLTSNSTTTPTATFKLAGAWQSRYENNEEATTAQLIRDVLGFKTVLTTGGESINQKGSVRPQGDEVISPYWMRADVGSPVTVQQLAAYHTQGDTATLSWYPKGSKTTTGILTHANSDAQTILPRRSGSTSAATASFSPAATFGLKIQDEWSEPAYNVHTKDVNAGCVEPCGQHLRFYRAKDPSGAVMPNTYLLVMDYSGINYDYNDNIYLVRNIKPAPHLIDAGLASGATATALDGRVWTADQQPGMVKNTSGTVTSFTYKFFAPAEAYDEPNIGTSCAPADPVYRTYRGNTSKASPNSRVLTYNIPIENGTYNVTLRFIDMFSSTAGQRVFDVRSGATTLIPGLDIFARTGAACTPYDQTVSVPVTTGVMNLTFAASSDYPAIAGIEIQRP</sequence>
<dbReference type="InterPro" id="IPR021720">
    <property type="entry name" value="Malectin_dom"/>
</dbReference>
<dbReference type="Pfam" id="PF02368">
    <property type="entry name" value="Big_2"/>
    <property type="match status" value="2"/>
</dbReference>
<dbReference type="SMART" id="SM00635">
    <property type="entry name" value="BID_2"/>
    <property type="match status" value="2"/>
</dbReference>
<dbReference type="Proteomes" id="UP001595803">
    <property type="component" value="Unassembled WGS sequence"/>
</dbReference>
<dbReference type="InterPro" id="IPR045197">
    <property type="entry name" value="NUP210-like"/>
</dbReference>
<organism evidence="3 4">
    <name type="scientific">Deinococcus rufus</name>
    <dbReference type="NCBI Taxonomy" id="2136097"/>
    <lineage>
        <taxon>Bacteria</taxon>
        <taxon>Thermotogati</taxon>
        <taxon>Deinococcota</taxon>
        <taxon>Deinococci</taxon>
        <taxon>Deinococcales</taxon>
        <taxon>Deinococcaceae</taxon>
        <taxon>Deinococcus</taxon>
    </lineage>
</organism>
<dbReference type="PANTHER" id="PTHR23019:SF0">
    <property type="entry name" value="NUCLEAR PORE MEMBRANE GLYCOPROTEIN 210"/>
    <property type="match status" value="1"/>
</dbReference>
<feature type="domain" description="BIG2" evidence="2">
    <location>
        <begin position="32"/>
        <end position="110"/>
    </location>
</feature>
<feature type="domain" description="BIG2" evidence="2">
    <location>
        <begin position="119"/>
        <end position="196"/>
    </location>
</feature>
<gene>
    <name evidence="3" type="ORF">ACFOSB_16475</name>
</gene>
<dbReference type="SUPFAM" id="SSF49785">
    <property type="entry name" value="Galactose-binding domain-like"/>
    <property type="match status" value="1"/>
</dbReference>
<feature type="signal peptide" evidence="1">
    <location>
        <begin position="1"/>
        <end position="32"/>
    </location>
</feature>
<dbReference type="Pfam" id="PF11721">
    <property type="entry name" value="Malectin"/>
    <property type="match status" value="1"/>
</dbReference>
<dbReference type="SUPFAM" id="SSF49373">
    <property type="entry name" value="Invasin/intimin cell-adhesion fragments"/>
    <property type="match status" value="2"/>
</dbReference>
<dbReference type="InterPro" id="IPR003343">
    <property type="entry name" value="Big_2"/>
</dbReference>
<keyword evidence="4" id="KW-1185">Reference proteome</keyword>
<dbReference type="RefSeq" id="WP_380103072.1">
    <property type="nucleotide sequence ID" value="NZ_JBHRZG010000024.1"/>
</dbReference>
<evidence type="ECO:0000256" key="1">
    <source>
        <dbReference type="SAM" id="SignalP"/>
    </source>
</evidence>
<dbReference type="Gene3D" id="2.60.40.1080">
    <property type="match status" value="2"/>
</dbReference>
<dbReference type="InterPro" id="IPR008979">
    <property type="entry name" value="Galactose-bd-like_sf"/>
</dbReference>
<feature type="chain" id="PRO_5046477302" evidence="1">
    <location>
        <begin position="33"/>
        <end position="702"/>
    </location>
</feature>
<evidence type="ECO:0000259" key="2">
    <source>
        <dbReference type="SMART" id="SM00635"/>
    </source>
</evidence>
<evidence type="ECO:0000313" key="4">
    <source>
        <dbReference type="Proteomes" id="UP001595803"/>
    </source>
</evidence>
<dbReference type="Gene3D" id="2.60.120.430">
    <property type="entry name" value="Galactose-binding lectin"/>
    <property type="match status" value="1"/>
</dbReference>
<dbReference type="Gene3D" id="2.60.40.10">
    <property type="entry name" value="Immunoglobulins"/>
    <property type="match status" value="1"/>
</dbReference>
<dbReference type="InterPro" id="IPR008964">
    <property type="entry name" value="Invasin/intimin_cell_adhesion"/>
</dbReference>
<evidence type="ECO:0000313" key="3">
    <source>
        <dbReference type="EMBL" id="MFC3834451.1"/>
    </source>
</evidence>
<accession>A0ABV7ZEB7</accession>